<dbReference type="OMA" id="MWFAPEI"/>
<organism evidence="20 21">
    <name type="scientific">Coprinopsis cinerea (strain Okayama-7 / 130 / ATCC MYA-4618 / FGSC 9003)</name>
    <name type="common">Inky cap fungus</name>
    <name type="synonym">Hormographiella aspergillata</name>
    <dbReference type="NCBI Taxonomy" id="240176"/>
    <lineage>
        <taxon>Eukaryota</taxon>
        <taxon>Fungi</taxon>
        <taxon>Dikarya</taxon>
        <taxon>Basidiomycota</taxon>
        <taxon>Agaricomycotina</taxon>
        <taxon>Agaricomycetes</taxon>
        <taxon>Agaricomycetidae</taxon>
        <taxon>Agaricales</taxon>
        <taxon>Agaricineae</taxon>
        <taxon>Psathyrellaceae</taxon>
        <taxon>Coprinopsis</taxon>
    </lineage>
</organism>
<comment type="cofactor">
    <cofactor evidence="1">
        <name>Mg(2+)</name>
        <dbReference type="ChEBI" id="CHEBI:18420"/>
    </cofactor>
</comment>
<keyword evidence="8" id="KW-0547">Nucleotide-binding</keyword>
<feature type="coiled-coil region" evidence="17">
    <location>
        <begin position="359"/>
        <end position="413"/>
    </location>
</feature>
<keyword evidence="5" id="KW-0934">Plastid</keyword>
<feature type="coiled-coil region" evidence="17">
    <location>
        <begin position="234"/>
        <end position="289"/>
    </location>
</feature>
<evidence type="ECO:0000259" key="19">
    <source>
        <dbReference type="Pfam" id="PF04548"/>
    </source>
</evidence>
<dbReference type="EMBL" id="AACS02000010">
    <property type="protein sequence ID" value="EAU87544.1"/>
    <property type="molecule type" value="Genomic_DNA"/>
</dbReference>
<evidence type="ECO:0000256" key="12">
    <source>
        <dbReference type="ARBA" id="ARBA00022927"/>
    </source>
</evidence>
<evidence type="ECO:0000256" key="3">
    <source>
        <dbReference type="ARBA" id="ARBA00022448"/>
    </source>
</evidence>
<proteinExistence type="predicted"/>
<dbReference type="eggNOG" id="ENOG502S03K">
    <property type="taxonomic scope" value="Eukaryota"/>
</dbReference>
<evidence type="ECO:0000256" key="16">
    <source>
        <dbReference type="ARBA" id="ARBA00024013"/>
    </source>
</evidence>
<evidence type="ECO:0000256" key="8">
    <source>
        <dbReference type="ARBA" id="ARBA00022741"/>
    </source>
</evidence>
<dbReference type="GO" id="GO:0005525">
    <property type="term" value="F:GTP binding"/>
    <property type="evidence" value="ECO:0007669"/>
    <property type="project" value="UniProtKB-KW"/>
</dbReference>
<keyword evidence="11" id="KW-0460">Magnesium</keyword>
<keyword evidence="7" id="KW-0479">Metal-binding</keyword>
<dbReference type="InParanoid" id="A8NJN2"/>
<evidence type="ECO:0000256" key="13">
    <source>
        <dbReference type="ARBA" id="ARBA00022989"/>
    </source>
</evidence>
<evidence type="ECO:0000256" key="18">
    <source>
        <dbReference type="SAM" id="MobiDB-lite"/>
    </source>
</evidence>
<feature type="compositionally biased region" description="Basic and acidic residues" evidence="18">
    <location>
        <begin position="506"/>
        <end position="515"/>
    </location>
</feature>
<accession>A8NJN2</accession>
<keyword evidence="13" id="KW-1133">Transmembrane helix</keyword>
<dbReference type="GO" id="GO:0016020">
    <property type="term" value="C:membrane"/>
    <property type="evidence" value="ECO:0007669"/>
    <property type="project" value="UniProtKB-SubCell"/>
</dbReference>
<keyword evidence="6" id="KW-0812">Transmembrane</keyword>
<evidence type="ECO:0000256" key="2">
    <source>
        <dbReference type="ARBA" id="ARBA00004167"/>
    </source>
</evidence>
<gene>
    <name evidence="20" type="ORF">CC1G_12343</name>
</gene>
<dbReference type="CDD" id="cd00882">
    <property type="entry name" value="Ras_like_GTPase"/>
    <property type="match status" value="1"/>
</dbReference>
<evidence type="ECO:0000313" key="20">
    <source>
        <dbReference type="EMBL" id="EAU87544.1"/>
    </source>
</evidence>
<dbReference type="GO" id="GO:0046872">
    <property type="term" value="F:metal ion binding"/>
    <property type="evidence" value="ECO:0007669"/>
    <property type="project" value="UniProtKB-KW"/>
</dbReference>
<dbReference type="InterPro" id="IPR027417">
    <property type="entry name" value="P-loop_NTPase"/>
</dbReference>
<dbReference type="GeneID" id="6010785"/>
<dbReference type="RefSeq" id="XP_001834264.1">
    <property type="nucleotide sequence ID" value="XM_001834212.1"/>
</dbReference>
<dbReference type="AlphaFoldDB" id="A8NJN2"/>
<dbReference type="KEGG" id="cci:CC1G_12343"/>
<keyword evidence="17" id="KW-0175">Coiled coil</keyword>
<evidence type="ECO:0000256" key="1">
    <source>
        <dbReference type="ARBA" id="ARBA00001946"/>
    </source>
</evidence>
<feature type="domain" description="AIG1-type G" evidence="19">
    <location>
        <begin position="15"/>
        <end position="146"/>
    </location>
</feature>
<dbReference type="GO" id="GO:0016787">
    <property type="term" value="F:hydrolase activity"/>
    <property type="evidence" value="ECO:0007669"/>
    <property type="project" value="UniProtKB-KW"/>
</dbReference>
<evidence type="ECO:0000256" key="11">
    <source>
        <dbReference type="ARBA" id="ARBA00022842"/>
    </source>
</evidence>
<name>A8NJN2_COPC7</name>
<keyword evidence="21" id="KW-1185">Reference proteome</keyword>
<sequence>MLSTNPALQPTAVIPLLGATGSGKSSLTNAIIGTEAAPVGHDLESLTAEVSHYSTTSHGKTIRVVDTPGFNDFRSEGSKTDLEILTEISNLMKEEYDAGVKFSGVIFVHNISAPKIDRMARRNMVLFRKICGKESMKNVVVVTTFWDLVDFEQGESNERELQQEEGLLKELHDAGAKFFRMGHFEDGAQPDSDGFATPQQIVDHLLSLNPVWLQIQKEMETKSVPETSVGSTLMNDFEELKADYRRNIETLQSEIATLRSANEDERNHREVLREEAKSLREALRVWEEHGSEMKAKMARLETQQKQVAMKEELEAWQSAHLTELEGLRLHVSQCKHNSQDFDLQRSLLEGRNPELSAALEKAQAERDAFLRQCQELLASNAKLLDQLRDTVSHRALERSQSDDSEEIARLREEVHKLRAAALQPETKEDPYYLLSQREPGSISPKTATSPKSNLKPASLRWNTNAILHPQPVTVGPVMLSRVQSPPLVTASEPKSDGDKPTPTPEPLKEELERIRRAAVVTSQTKKTQLNTGEEAGSITSPPERKSARRATK</sequence>
<dbReference type="InterPro" id="IPR006703">
    <property type="entry name" value="G_AIG1"/>
</dbReference>
<evidence type="ECO:0000256" key="17">
    <source>
        <dbReference type="SAM" id="Coils"/>
    </source>
</evidence>
<dbReference type="OrthoDB" id="8954335at2759"/>
<evidence type="ECO:0000256" key="9">
    <source>
        <dbReference type="ARBA" id="ARBA00022801"/>
    </source>
</evidence>
<feature type="compositionally biased region" description="Polar residues" evidence="18">
    <location>
        <begin position="443"/>
        <end position="452"/>
    </location>
</feature>
<keyword evidence="3" id="KW-0813">Transport</keyword>
<keyword evidence="9" id="KW-0378">Hydrolase</keyword>
<keyword evidence="10" id="KW-1002">Plastid outer membrane</keyword>
<evidence type="ECO:0000256" key="10">
    <source>
        <dbReference type="ARBA" id="ARBA00022805"/>
    </source>
</evidence>
<comment type="subcellular location">
    <subcellularLocation>
        <location evidence="2">Membrane</location>
        <topology evidence="2">Single-pass membrane protein</topology>
    </subcellularLocation>
    <subcellularLocation>
        <location evidence="16">Plastid</location>
        <location evidence="16">Chloroplast outer membrane</location>
    </subcellularLocation>
</comment>
<feature type="region of interest" description="Disordered" evidence="18">
    <location>
        <begin position="486"/>
        <end position="552"/>
    </location>
</feature>
<evidence type="ECO:0000313" key="21">
    <source>
        <dbReference type="Proteomes" id="UP000001861"/>
    </source>
</evidence>
<dbReference type="VEuPathDB" id="FungiDB:CC1G_12343"/>
<dbReference type="STRING" id="240176.A8NJN2"/>
<keyword evidence="15" id="KW-0472">Membrane</keyword>
<dbReference type="Proteomes" id="UP000001861">
    <property type="component" value="Unassembled WGS sequence"/>
</dbReference>
<dbReference type="Pfam" id="PF04548">
    <property type="entry name" value="AIG1"/>
    <property type="match status" value="1"/>
</dbReference>
<evidence type="ECO:0000256" key="6">
    <source>
        <dbReference type="ARBA" id="ARBA00022692"/>
    </source>
</evidence>
<keyword evidence="14" id="KW-0342">GTP-binding</keyword>
<dbReference type="SUPFAM" id="SSF52540">
    <property type="entry name" value="P-loop containing nucleoside triphosphate hydrolases"/>
    <property type="match status" value="1"/>
</dbReference>
<protein>
    <recommendedName>
        <fullName evidence="19">AIG1-type G domain-containing protein</fullName>
    </recommendedName>
</protein>
<keyword evidence="12" id="KW-0653">Protein transport</keyword>
<dbReference type="GO" id="GO:0015031">
    <property type="term" value="P:protein transport"/>
    <property type="evidence" value="ECO:0007669"/>
    <property type="project" value="UniProtKB-KW"/>
</dbReference>
<evidence type="ECO:0000256" key="5">
    <source>
        <dbReference type="ARBA" id="ARBA00022640"/>
    </source>
</evidence>
<feature type="compositionally biased region" description="Polar residues" evidence="18">
    <location>
        <begin position="520"/>
        <end position="531"/>
    </location>
</feature>
<keyword evidence="4" id="KW-0150">Chloroplast</keyword>
<dbReference type="PANTHER" id="PTHR10903">
    <property type="entry name" value="GTPASE, IMAP FAMILY MEMBER-RELATED"/>
    <property type="match status" value="1"/>
</dbReference>
<dbReference type="PANTHER" id="PTHR10903:SF135">
    <property type="entry name" value="TRANSLOCASE OF CHLOROPLAST 120, CHLOROPLASTIC-RELATED"/>
    <property type="match status" value="1"/>
</dbReference>
<dbReference type="Gene3D" id="3.40.50.300">
    <property type="entry name" value="P-loop containing nucleotide triphosphate hydrolases"/>
    <property type="match status" value="1"/>
</dbReference>
<evidence type="ECO:0000256" key="7">
    <source>
        <dbReference type="ARBA" id="ARBA00022723"/>
    </source>
</evidence>
<feature type="region of interest" description="Disordered" evidence="18">
    <location>
        <begin position="436"/>
        <end position="456"/>
    </location>
</feature>
<evidence type="ECO:0000256" key="4">
    <source>
        <dbReference type="ARBA" id="ARBA00022528"/>
    </source>
</evidence>
<evidence type="ECO:0000256" key="14">
    <source>
        <dbReference type="ARBA" id="ARBA00023134"/>
    </source>
</evidence>
<evidence type="ECO:0000256" key="15">
    <source>
        <dbReference type="ARBA" id="ARBA00023136"/>
    </source>
</evidence>
<dbReference type="InterPro" id="IPR045058">
    <property type="entry name" value="GIMA/IAN/Toc"/>
</dbReference>
<comment type="caution">
    <text evidence="20">The sequence shown here is derived from an EMBL/GenBank/DDBJ whole genome shotgun (WGS) entry which is preliminary data.</text>
</comment>
<reference evidence="20 21" key="1">
    <citation type="journal article" date="2010" name="Proc. Natl. Acad. Sci. U.S.A.">
        <title>Insights into evolution of multicellular fungi from the assembled chromosomes of the mushroom Coprinopsis cinerea (Coprinus cinereus).</title>
        <authorList>
            <person name="Stajich J.E."/>
            <person name="Wilke S.K."/>
            <person name="Ahren D."/>
            <person name="Au C.H."/>
            <person name="Birren B.W."/>
            <person name="Borodovsky M."/>
            <person name="Burns C."/>
            <person name="Canback B."/>
            <person name="Casselton L.A."/>
            <person name="Cheng C.K."/>
            <person name="Deng J."/>
            <person name="Dietrich F.S."/>
            <person name="Fargo D.C."/>
            <person name="Farman M.L."/>
            <person name="Gathman A.C."/>
            <person name="Goldberg J."/>
            <person name="Guigo R."/>
            <person name="Hoegger P.J."/>
            <person name="Hooker J.B."/>
            <person name="Huggins A."/>
            <person name="James T.Y."/>
            <person name="Kamada T."/>
            <person name="Kilaru S."/>
            <person name="Kodira C."/>
            <person name="Kues U."/>
            <person name="Kupfer D."/>
            <person name="Kwan H.S."/>
            <person name="Lomsadze A."/>
            <person name="Li W."/>
            <person name="Lilly W.W."/>
            <person name="Ma L.J."/>
            <person name="Mackey A.J."/>
            <person name="Manning G."/>
            <person name="Martin F."/>
            <person name="Muraguchi H."/>
            <person name="Natvig D.O."/>
            <person name="Palmerini H."/>
            <person name="Ramesh M.A."/>
            <person name="Rehmeyer C.J."/>
            <person name="Roe B.A."/>
            <person name="Shenoy N."/>
            <person name="Stanke M."/>
            <person name="Ter-Hovhannisyan V."/>
            <person name="Tunlid A."/>
            <person name="Velagapudi R."/>
            <person name="Vision T.J."/>
            <person name="Zeng Q."/>
            <person name="Zolan M.E."/>
            <person name="Pukkila P.J."/>
        </authorList>
    </citation>
    <scope>NUCLEOTIDE SEQUENCE [LARGE SCALE GENOMIC DNA]</scope>
    <source>
        <strain evidence="21">Okayama-7 / 130 / ATCC MYA-4618 / FGSC 9003</strain>
    </source>
</reference>